<dbReference type="OrthoDB" id="9811812at2"/>
<dbReference type="AlphaFoldDB" id="A0A5B0DWL5"/>
<organism evidence="2 3">
    <name type="scientific">Aureimonas fodinaquatilis</name>
    <dbReference type="NCBI Taxonomy" id="2565783"/>
    <lineage>
        <taxon>Bacteria</taxon>
        <taxon>Pseudomonadati</taxon>
        <taxon>Pseudomonadota</taxon>
        <taxon>Alphaproteobacteria</taxon>
        <taxon>Hyphomicrobiales</taxon>
        <taxon>Aurantimonadaceae</taxon>
        <taxon>Aureimonas</taxon>
    </lineage>
</organism>
<dbReference type="RefSeq" id="WP_149299306.1">
    <property type="nucleotide sequence ID" value="NZ_VTWH01000002.1"/>
</dbReference>
<reference evidence="2 3" key="1">
    <citation type="submission" date="2019-08" db="EMBL/GenBank/DDBJ databases">
        <title>Aureimonas fodiniaquatilis sp. nov., isolated from a coal mine wastewater.</title>
        <authorList>
            <person name="Kim W."/>
        </authorList>
    </citation>
    <scope>NUCLEOTIDE SEQUENCE [LARGE SCALE GENOMIC DNA]</scope>
    <source>
        <strain evidence="2 3">CAU 1482</strain>
    </source>
</reference>
<dbReference type="Pfam" id="PF08818">
    <property type="entry name" value="DUF1801"/>
    <property type="match status" value="1"/>
</dbReference>
<evidence type="ECO:0000313" key="2">
    <source>
        <dbReference type="EMBL" id="KAA0970382.1"/>
    </source>
</evidence>
<evidence type="ECO:0000259" key="1">
    <source>
        <dbReference type="Pfam" id="PF08818"/>
    </source>
</evidence>
<proteinExistence type="predicted"/>
<name>A0A5B0DWL5_9HYPH</name>
<dbReference type="Proteomes" id="UP000324738">
    <property type="component" value="Unassembled WGS sequence"/>
</dbReference>
<dbReference type="SUPFAM" id="SSF159888">
    <property type="entry name" value="YdhG-like"/>
    <property type="match status" value="1"/>
</dbReference>
<accession>A0A5B0DWL5</accession>
<protein>
    <submittedName>
        <fullName evidence="2">DUF1801 domain-containing protein</fullName>
    </submittedName>
</protein>
<comment type="caution">
    <text evidence="2">The sequence shown here is derived from an EMBL/GenBank/DDBJ whole genome shotgun (WGS) entry which is preliminary data.</text>
</comment>
<keyword evidence="3" id="KW-1185">Reference proteome</keyword>
<dbReference type="InterPro" id="IPR014922">
    <property type="entry name" value="YdhG-like"/>
</dbReference>
<evidence type="ECO:0000313" key="3">
    <source>
        <dbReference type="Proteomes" id="UP000324738"/>
    </source>
</evidence>
<feature type="domain" description="YdhG-like" evidence="1">
    <location>
        <begin position="43"/>
        <end position="135"/>
    </location>
</feature>
<sequence>MAGDLLKKSDGTALLSGGNPQIAKGYGNAPVQQFIAAMPGWKHEVGRRLDELIVLAFPDVEKAVKWNSPLYGTEKGLWFLSFHCMTRYIKVAFFRGSELSPIPPVSSKQAEVRYLHIHENEAIEETQFLEWISQASRLPGVKM</sequence>
<gene>
    <name evidence="2" type="ORF">FPY71_07635</name>
</gene>
<dbReference type="EMBL" id="VTWH01000002">
    <property type="protein sequence ID" value="KAA0970382.1"/>
    <property type="molecule type" value="Genomic_DNA"/>
</dbReference>